<dbReference type="Gene3D" id="3.30.800.10">
    <property type="entry name" value="Phosphatidylinositol Phosphate Kinase II Beta"/>
    <property type="match status" value="1"/>
</dbReference>
<dbReference type="GO" id="GO:0016308">
    <property type="term" value="F:1-phosphatidylinositol-4-phosphate 5-kinase activity"/>
    <property type="evidence" value="ECO:0007669"/>
    <property type="project" value="TreeGrafter"/>
</dbReference>
<dbReference type="RefSeq" id="NP_597545.1">
    <property type="nucleotide sequence ID" value="NM_001040909.1"/>
</dbReference>
<proteinExistence type="predicted"/>
<keyword evidence="1" id="KW-0067">ATP-binding</keyword>
<reference evidence="3 4" key="1">
    <citation type="journal article" date="2001" name="Nature">
        <title>Genome sequence and gene compaction of the eukaryote parasite Encephalitozoon cuniculi.</title>
        <authorList>
            <person name="Katinka M.D."/>
            <person name="Duprat S."/>
            <person name="Cornillot E."/>
            <person name="Metenier G."/>
            <person name="Thomarat F."/>
            <person name="Prensier G."/>
            <person name="Barbe V."/>
            <person name="Peyretaillade E."/>
            <person name="Brottier P."/>
            <person name="Wincker P."/>
            <person name="Delbac F."/>
            <person name="El Alaoui H."/>
            <person name="Peyret P."/>
            <person name="Saurin W."/>
            <person name="Gouy M."/>
            <person name="Weissenbach J."/>
            <person name="Vivares C.P."/>
        </authorList>
    </citation>
    <scope>NUCLEOTIDE SEQUENCE [LARGE SCALE GENOMIC DNA]</scope>
    <source>
        <strain evidence="3 4">GB-M1</strain>
    </source>
</reference>
<dbReference type="AlphaFoldDB" id="Q8SSC0"/>
<dbReference type="InterPro" id="IPR002498">
    <property type="entry name" value="PInositol-4-P-4/5-kinase_core"/>
</dbReference>
<feature type="domain" description="PIPK" evidence="2">
    <location>
        <begin position="1"/>
        <end position="294"/>
    </location>
</feature>
<dbReference type="GO" id="GO:0046854">
    <property type="term" value="P:phosphatidylinositol phosphate biosynthetic process"/>
    <property type="evidence" value="ECO:0007669"/>
    <property type="project" value="TreeGrafter"/>
</dbReference>
<dbReference type="HOGENOM" id="CLU_045584_0_0_1"/>
<organism evidence="3 4">
    <name type="scientific">Encephalitozoon cuniculi (strain GB-M1)</name>
    <name type="common">Microsporidian parasite</name>
    <dbReference type="NCBI Taxonomy" id="284813"/>
    <lineage>
        <taxon>Eukaryota</taxon>
        <taxon>Fungi</taxon>
        <taxon>Fungi incertae sedis</taxon>
        <taxon>Microsporidia</taxon>
        <taxon>Unikaryonidae</taxon>
        <taxon>Encephalitozoon</taxon>
    </lineage>
</organism>
<dbReference type="OrthoDB" id="20783at2759"/>
<dbReference type="OMA" id="GMINEYK"/>
<dbReference type="CDD" id="cd00139">
    <property type="entry name" value="PIPKc"/>
    <property type="match status" value="1"/>
</dbReference>
<dbReference type="Gene3D" id="3.30.810.10">
    <property type="entry name" value="2-Layer Sandwich"/>
    <property type="match status" value="1"/>
</dbReference>
<dbReference type="SMART" id="SM00330">
    <property type="entry name" value="PIPKc"/>
    <property type="match status" value="1"/>
</dbReference>
<dbReference type="GO" id="GO:0005886">
    <property type="term" value="C:plasma membrane"/>
    <property type="evidence" value="ECO:0007669"/>
    <property type="project" value="TreeGrafter"/>
</dbReference>
<dbReference type="Proteomes" id="UP000000819">
    <property type="component" value="Chromosome III"/>
</dbReference>
<dbReference type="EMBL" id="AL590443">
    <property type="protein sequence ID" value="CAD26180.1"/>
    <property type="molecule type" value="Genomic_DNA"/>
</dbReference>
<dbReference type="STRING" id="284813.Q8SSC0"/>
<dbReference type="Pfam" id="PF01504">
    <property type="entry name" value="PIP5K"/>
    <property type="match status" value="2"/>
</dbReference>
<dbReference type="InterPro" id="IPR027484">
    <property type="entry name" value="PInositol-4-P-5-kinase_N"/>
</dbReference>
<evidence type="ECO:0000313" key="3">
    <source>
        <dbReference type="EMBL" id="CAD26180.1"/>
    </source>
</evidence>
<evidence type="ECO:0000256" key="1">
    <source>
        <dbReference type="PROSITE-ProRule" id="PRU00781"/>
    </source>
</evidence>
<sequence>MDDRKIDLMLESLSRIEEMMITKPDTSDVEELGEGSETAVRAYNHKEFREIRALSGIGGLHRLGKQYILNEQIHGKSGSFLFFTRDFKFIVKTIRKNEFRCIRGMINEYKVYVLENPMSFLCKILGCYSLCSRSNEEYFIVMESMLEGPGVQEIYDLKGMSVKRKGYSMSSLKEMDWIRNSKKIDLGKQKEAVISQIESDVQFLRRHRIMDYSFLVCFKSEREEASVPLLQDNHHSRMSGDKAVHFGIVDILTQWTFTKRMERMLHILCCKLNSSCLNPDAYMDRFLVMVESDLFK</sequence>
<dbReference type="SUPFAM" id="SSF56104">
    <property type="entry name" value="SAICAR synthase-like"/>
    <property type="match status" value="1"/>
</dbReference>
<reference evidence="3 4" key="2">
    <citation type="journal article" date="2009" name="BMC Genomics">
        <title>Identification of transcriptional signals in Encephalitozoon cuniculi widespread among Microsporidia phylum: support for accurate structural genome annotation.</title>
        <authorList>
            <person name="Peyretaillade E."/>
            <person name="Goncalves O."/>
            <person name="Terrat S."/>
            <person name="Dugat-Bony E."/>
            <person name="Wincker P."/>
            <person name="Cornman R.S."/>
            <person name="Evans J.D."/>
            <person name="Delbac F."/>
            <person name="Peyret P."/>
        </authorList>
    </citation>
    <scope>NUCLEOTIDE SEQUENCE [LARGE SCALE GENOMIC DNA]</scope>
    <source>
        <strain evidence="3 4">GB-M1</strain>
    </source>
</reference>
<keyword evidence="1" id="KW-0547">Nucleotide-binding</keyword>
<dbReference type="InterPro" id="IPR027483">
    <property type="entry name" value="PInositol-4-P-4/5-kinase_C_sf"/>
</dbReference>
<protein>
    <submittedName>
        <fullName evidence="3">PHOSPHATIDYLINOSITOL-4-PHOSPHATE-5-KINASE</fullName>
    </submittedName>
</protein>
<keyword evidence="1" id="KW-0808">Transferase</keyword>
<dbReference type="VEuPathDB" id="MicrosporidiaDB:ECU03_0330"/>
<gene>
    <name evidence="3" type="ordered locus">ECU03_0330</name>
</gene>
<keyword evidence="1" id="KW-0418">Kinase</keyword>
<name>Q8SSC0_ENCCU</name>
<evidence type="ECO:0000259" key="2">
    <source>
        <dbReference type="PROSITE" id="PS51455"/>
    </source>
</evidence>
<dbReference type="PANTHER" id="PTHR23086:SF8">
    <property type="entry name" value="PHOSPHATIDYLINOSITOL 5-PHOSPHATE 4-KINASE, ISOFORM A"/>
    <property type="match status" value="1"/>
</dbReference>
<dbReference type="InterPro" id="IPR023610">
    <property type="entry name" value="PInositol-4/5-P-5/4-kinase"/>
</dbReference>
<dbReference type="KEGG" id="ecu:ECU03_0330"/>
<dbReference type="PROSITE" id="PS51455">
    <property type="entry name" value="PIPK"/>
    <property type="match status" value="1"/>
</dbReference>
<dbReference type="GO" id="GO:0005524">
    <property type="term" value="F:ATP binding"/>
    <property type="evidence" value="ECO:0007669"/>
    <property type="project" value="UniProtKB-UniRule"/>
</dbReference>
<dbReference type="PANTHER" id="PTHR23086">
    <property type="entry name" value="PHOSPHATIDYLINOSITOL-4-PHOSPHATE 5-KINASE"/>
    <property type="match status" value="1"/>
</dbReference>
<dbReference type="GeneID" id="858707"/>
<keyword evidence="4" id="KW-1185">Reference proteome</keyword>
<accession>Q8SSC0</accession>
<dbReference type="InParanoid" id="Q8SSC0"/>
<evidence type="ECO:0000313" key="4">
    <source>
        <dbReference type="Proteomes" id="UP000000819"/>
    </source>
</evidence>